<keyword evidence="4" id="KW-0732">Signal</keyword>
<accession>A0A1A8W2M8</accession>
<feature type="chain" id="PRO_5015059607" description="histidine--tRNA ligase" evidence="4">
    <location>
        <begin position="20"/>
        <end position="562"/>
    </location>
</feature>
<sequence length="562" mass="66611">MQALPKCALVWCLMFVVLLKTPLICRNIKSEKNISFLCNIWKKRKKCKVRKSRSTLVSSVKGMRMFSPRDYGKREYLFKIWKDVADSFSFSFYDLPVLEDYTIFQKSTINESYDFVKNGRHLTLRPEITPQLVRYLFIKNEPQRKKRERKRNEQSSITQEGNKIRRDSTTNVISRNYCTTSHLENSNRKRYKEINFHKVFKMCTIGQCFRYEKTSKCRKREHYQWNIDIIGIKNTNAEIEIFSVLIFFFEKINIMKKDVIIKINDKKIIQHIITKIFKKTFDNFSPEHVHQKIMKKILHALDKYHKISKSTFKLLLKKNIPHLDIENINYFTNVIHKIHTLSHLDMYIPSDKNISDNLRSIYSYFEKLNLHTFFEIDLTIVRGLDYYNNIIFEVFYKPKKYRAICGGGRYNFVLKNKNISAVGFGMGDVVISDILFNTTGLTTPIDNNIHIVSFFPYTQKDNMIDKYIHRDYYDLVHVLRHNNVQVYSLLDNNIHLSKALKKANSLRANYFLFFEEASRTFILKQMQTGEQTPVNAHNVMEVYSACSQYSHFSGINFGRSST</sequence>
<dbReference type="InterPro" id="IPR004516">
    <property type="entry name" value="HisRS/HisZ"/>
</dbReference>
<dbReference type="GO" id="GO:0004821">
    <property type="term" value="F:histidine-tRNA ligase activity"/>
    <property type="evidence" value="ECO:0007669"/>
    <property type="project" value="UniProtKB-EC"/>
</dbReference>
<dbReference type="Pfam" id="PF13393">
    <property type="entry name" value="tRNA-synt_His"/>
    <property type="match status" value="1"/>
</dbReference>
<keyword evidence="7" id="KW-0436">Ligase</keyword>
<dbReference type="AlphaFoldDB" id="A0A1A8W2M8"/>
<dbReference type="PANTHER" id="PTHR43707">
    <property type="entry name" value="HISTIDYL-TRNA SYNTHETASE"/>
    <property type="match status" value="1"/>
</dbReference>
<feature type="region of interest" description="Disordered" evidence="3">
    <location>
        <begin position="144"/>
        <end position="165"/>
    </location>
</feature>
<reference evidence="7" key="1">
    <citation type="submission" date="2016-05" db="EMBL/GenBank/DDBJ databases">
        <authorList>
            <person name="Lavstsen T."/>
            <person name="Jespersen J.S."/>
        </authorList>
    </citation>
    <scope>NUCLEOTIDE SEQUENCE [LARGE SCALE GENOMIC DNA]</scope>
</reference>
<dbReference type="Gene3D" id="3.40.50.800">
    <property type="entry name" value="Anticodon-binding domain"/>
    <property type="match status" value="1"/>
</dbReference>
<dbReference type="InterPro" id="IPR041715">
    <property type="entry name" value="HisRS-like_core"/>
</dbReference>
<evidence type="ECO:0000313" key="9">
    <source>
        <dbReference type="Proteomes" id="UP000078560"/>
    </source>
</evidence>
<dbReference type="Proteomes" id="UP000078546">
    <property type="component" value="Unassembled WGS sequence"/>
</dbReference>
<proteinExistence type="predicted"/>
<dbReference type="Proteomes" id="UP000078560">
    <property type="component" value="Unassembled WGS sequence"/>
</dbReference>
<feature type="signal peptide" evidence="4">
    <location>
        <begin position="1"/>
        <end position="19"/>
    </location>
</feature>
<evidence type="ECO:0000259" key="5">
    <source>
        <dbReference type="Pfam" id="PF13393"/>
    </source>
</evidence>
<organism evidence="7 8">
    <name type="scientific">Plasmodium ovale curtisi</name>
    <dbReference type="NCBI Taxonomy" id="864141"/>
    <lineage>
        <taxon>Eukaryota</taxon>
        <taxon>Sar</taxon>
        <taxon>Alveolata</taxon>
        <taxon>Apicomplexa</taxon>
        <taxon>Aconoidasida</taxon>
        <taxon>Haemosporida</taxon>
        <taxon>Plasmodiidae</taxon>
        <taxon>Plasmodium</taxon>
        <taxon>Plasmodium (Plasmodium)</taxon>
    </lineage>
</organism>
<evidence type="ECO:0000256" key="2">
    <source>
        <dbReference type="ARBA" id="ARBA00047639"/>
    </source>
</evidence>
<evidence type="ECO:0000313" key="6">
    <source>
        <dbReference type="EMBL" id="SBS82419.1"/>
    </source>
</evidence>
<evidence type="ECO:0000313" key="7">
    <source>
        <dbReference type="EMBL" id="SBS87020.1"/>
    </source>
</evidence>
<dbReference type="GO" id="GO:0006427">
    <property type="term" value="P:histidyl-tRNA aminoacylation"/>
    <property type="evidence" value="ECO:0007669"/>
    <property type="project" value="TreeGrafter"/>
</dbReference>
<dbReference type="GO" id="GO:0005737">
    <property type="term" value="C:cytoplasm"/>
    <property type="evidence" value="ECO:0007669"/>
    <property type="project" value="InterPro"/>
</dbReference>
<dbReference type="SUPFAM" id="SSF55681">
    <property type="entry name" value="Class II aaRS and biotin synthetases"/>
    <property type="match status" value="1"/>
</dbReference>
<protein>
    <recommendedName>
        <fullName evidence="1">histidine--tRNA ligase</fullName>
        <ecNumber evidence="1">6.1.1.21</ecNumber>
    </recommendedName>
</protein>
<dbReference type="PANTHER" id="PTHR43707:SF1">
    <property type="entry name" value="HISTIDINE--TRNA LIGASE, MITOCHONDRIAL-RELATED"/>
    <property type="match status" value="1"/>
</dbReference>
<dbReference type="EC" id="6.1.1.21" evidence="1"/>
<dbReference type="Gene3D" id="3.30.930.10">
    <property type="entry name" value="Bira Bifunctional Protein, Domain 2"/>
    <property type="match status" value="1"/>
</dbReference>
<gene>
    <name evidence="7" type="ORF">POVCU1_013980</name>
    <name evidence="6" type="ORF">POVCU2_0015270</name>
</gene>
<reference evidence="8 9" key="2">
    <citation type="submission" date="2016-05" db="EMBL/GenBank/DDBJ databases">
        <authorList>
            <person name="Naeem Raeece"/>
        </authorList>
    </citation>
    <scope>NUCLEOTIDE SEQUENCE [LARGE SCALE GENOMIC DNA]</scope>
</reference>
<evidence type="ECO:0000313" key="8">
    <source>
        <dbReference type="Proteomes" id="UP000078546"/>
    </source>
</evidence>
<comment type="catalytic activity">
    <reaction evidence="2">
        <text>tRNA(His) + L-histidine + ATP = L-histidyl-tRNA(His) + AMP + diphosphate + H(+)</text>
        <dbReference type="Rhea" id="RHEA:17313"/>
        <dbReference type="Rhea" id="RHEA-COMP:9665"/>
        <dbReference type="Rhea" id="RHEA-COMP:9689"/>
        <dbReference type="ChEBI" id="CHEBI:15378"/>
        <dbReference type="ChEBI" id="CHEBI:30616"/>
        <dbReference type="ChEBI" id="CHEBI:33019"/>
        <dbReference type="ChEBI" id="CHEBI:57595"/>
        <dbReference type="ChEBI" id="CHEBI:78442"/>
        <dbReference type="ChEBI" id="CHEBI:78527"/>
        <dbReference type="ChEBI" id="CHEBI:456215"/>
        <dbReference type="EC" id="6.1.1.21"/>
    </reaction>
</comment>
<feature type="domain" description="Class II Histidinyl-tRNA synthetase (HisRS)-like catalytic core" evidence="5">
    <location>
        <begin position="193"/>
        <end position="426"/>
    </location>
</feature>
<dbReference type="InterPro" id="IPR036621">
    <property type="entry name" value="Anticodon-bd_dom_sf"/>
</dbReference>
<dbReference type="EMBL" id="FLQV01000260">
    <property type="protein sequence ID" value="SBS87020.1"/>
    <property type="molecule type" value="Genomic_DNA"/>
</dbReference>
<evidence type="ECO:0000256" key="1">
    <source>
        <dbReference type="ARBA" id="ARBA00012815"/>
    </source>
</evidence>
<dbReference type="VEuPathDB" id="PlasmoDB:PocGH01_07041700"/>
<dbReference type="EMBL" id="FLQU01000212">
    <property type="protein sequence ID" value="SBS82419.1"/>
    <property type="molecule type" value="Genomic_DNA"/>
</dbReference>
<dbReference type="SUPFAM" id="SSF52954">
    <property type="entry name" value="Class II aaRS ABD-related"/>
    <property type="match status" value="1"/>
</dbReference>
<name>A0A1A8W2M8_PLAOA</name>
<evidence type="ECO:0000256" key="4">
    <source>
        <dbReference type="SAM" id="SignalP"/>
    </source>
</evidence>
<evidence type="ECO:0000256" key="3">
    <source>
        <dbReference type="SAM" id="MobiDB-lite"/>
    </source>
</evidence>
<dbReference type="InterPro" id="IPR045864">
    <property type="entry name" value="aa-tRNA-synth_II/BPL/LPL"/>
</dbReference>